<organism evidence="3 4">
    <name type="scientific">Nocardia ninae NBRC 108245</name>
    <dbReference type="NCBI Taxonomy" id="1210091"/>
    <lineage>
        <taxon>Bacteria</taxon>
        <taxon>Bacillati</taxon>
        <taxon>Actinomycetota</taxon>
        <taxon>Actinomycetes</taxon>
        <taxon>Mycobacteriales</taxon>
        <taxon>Nocardiaceae</taxon>
        <taxon>Nocardia</taxon>
    </lineage>
</organism>
<comment type="caution">
    <text evidence="3">The sequence shown here is derived from an EMBL/GenBank/DDBJ whole genome shotgun (WGS) entry which is preliminary data.</text>
</comment>
<name>A0A511MAT9_9NOCA</name>
<proteinExistence type="predicted"/>
<dbReference type="Pfam" id="PF11350">
    <property type="entry name" value="DUF3152"/>
    <property type="match status" value="1"/>
</dbReference>
<dbReference type="InterPro" id="IPR022603">
    <property type="entry name" value="DUF3152"/>
</dbReference>
<feature type="compositionally biased region" description="Low complexity" evidence="1">
    <location>
        <begin position="53"/>
        <end position="85"/>
    </location>
</feature>
<evidence type="ECO:0000313" key="3">
    <source>
        <dbReference type="EMBL" id="GEM37783.1"/>
    </source>
</evidence>
<dbReference type="AlphaFoldDB" id="A0A511MAT9"/>
<feature type="compositionally biased region" description="Basic and acidic residues" evidence="1">
    <location>
        <begin position="27"/>
        <end position="37"/>
    </location>
</feature>
<feature type="region of interest" description="Disordered" evidence="1">
    <location>
        <begin position="27"/>
        <end position="167"/>
    </location>
</feature>
<reference evidence="3 4" key="1">
    <citation type="submission" date="2019-07" db="EMBL/GenBank/DDBJ databases">
        <title>Whole genome shotgun sequence of Nocardia ninae NBRC 108245.</title>
        <authorList>
            <person name="Hosoyama A."/>
            <person name="Uohara A."/>
            <person name="Ohji S."/>
            <person name="Ichikawa N."/>
        </authorList>
    </citation>
    <scope>NUCLEOTIDE SEQUENCE [LARGE SCALE GENOMIC DNA]</scope>
    <source>
        <strain evidence="3 4">NBRC 108245</strain>
    </source>
</reference>
<keyword evidence="4" id="KW-1185">Reference proteome</keyword>
<gene>
    <name evidence="3" type="ORF">NN4_23020</name>
</gene>
<protein>
    <recommendedName>
        <fullName evidence="2">DUF3152 domain-containing protein</fullName>
    </recommendedName>
</protein>
<accession>A0A511MAT9</accession>
<evidence type="ECO:0000259" key="2">
    <source>
        <dbReference type="Pfam" id="PF11350"/>
    </source>
</evidence>
<feature type="domain" description="DUF3152" evidence="2">
    <location>
        <begin position="246"/>
        <end position="451"/>
    </location>
</feature>
<dbReference type="EMBL" id="BJXA01000011">
    <property type="protein sequence ID" value="GEM37783.1"/>
    <property type="molecule type" value="Genomic_DNA"/>
</dbReference>
<evidence type="ECO:0000313" key="4">
    <source>
        <dbReference type="Proteomes" id="UP000321424"/>
    </source>
</evidence>
<evidence type="ECO:0000256" key="1">
    <source>
        <dbReference type="SAM" id="MobiDB-lite"/>
    </source>
</evidence>
<feature type="compositionally biased region" description="Basic and acidic residues" evidence="1">
    <location>
        <begin position="155"/>
        <end position="165"/>
    </location>
</feature>
<dbReference type="SUPFAM" id="SSF55486">
    <property type="entry name" value="Metalloproteases ('zincins'), catalytic domain"/>
    <property type="match status" value="1"/>
</dbReference>
<dbReference type="Proteomes" id="UP000321424">
    <property type="component" value="Unassembled WGS sequence"/>
</dbReference>
<sequence>MSHRPAVVACPTARQARCENLVSVTFRADRPGERHADPPVTSGGGRDPRRRAGPGAPGSVGSEPVARSGPEARPGAAARTGAAPPLDAEAGSARRPDRNGRPNGVDPLTRQPDSPATRRDRDGVEIYDPLGLYAQPDRSHQPLRASWDPTAPTEGRTRERPDRSVKKQSALGRFVSTYGWRAYALPVLFAVTVLVVVDAVRGSDPATTVSGVPGLGHLSPRAASDGIIGGPAGDGQFPTDLPTGALPQGGNFAETGTGTWHVVPGASAQVGTGTDSVFRYTVEIEDGIDTTGFGGDESVAKLIESTLANPKSWTHDQKFAFRRVDQGDTEFRISLTSRESTRKACGYEIPIDSSCYNAELGRVVLSEVRWVRGAIAFEGDIGSYRQYLINHEVGHAIGYHQHQPCETDGGLAPVMMQQTFGTKNNDIATLEPDGVVPMDGKRCRFNPWPYPRG</sequence>